<organism evidence="1 2">
    <name type="scientific">Thalassoglobus neptunius</name>
    <dbReference type="NCBI Taxonomy" id="1938619"/>
    <lineage>
        <taxon>Bacteria</taxon>
        <taxon>Pseudomonadati</taxon>
        <taxon>Planctomycetota</taxon>
        <taxon>Planctomycetia</taxon>
        <taxon>Planctomycetales</taxon>
        <taxon>Planctomycetaceae</taxon>
        <taxon>Thalassoglobus</taxon>
    </lineage>
</organism>
<dbReference type="GO" id="GO:0004849">
    <property type="term" value="F:uridine kinase activity"/>
    <property type="evidence" value="ECO:0007669"/>
    <property type="project" value="UniProtKB-EC"/>
</dbReference>
<evidence type="ECO:0000313" key="2">
    <source>
        <dbReference type="Proteomes" id="UP000317243"/>
    </source>
</evidence>
<dbReference type="EMBL" id="SIHI01000052">
    <property type="protein sequence ID" value="TWT40209.1"/>
    <property type="molecule type" value="Genomic_DNA"/>
</dbReference>
<dbReference type="AlphaFoldDB" id="A0A5C5VRE5"/>
<reference evidence="1 2" key="1">
    <citation type="submission" date="2019-02" db="EMBL/GenBank/DDBJ databases">
        <title>Deep-cultivation of Planctomycetes and their phenomic and genomic characterization uncovers novel biology.</title>
        <authorList>
            <person name="Wiegand S."/>
            <person name="Jogler M."/>
            <person name="Boedeker C."/>
            <person name="Pinto D."/>
            <person name="Vollmers J."/>
            <person name="Rivas-Marin E."/>
            <person name="Kohn T."/>
            <person name="Peeters S.H."/>
            <person name="Heuer A."/>
            <person name="Rast P."/>
            <person name="Oberbeckmann S."/>
            <person name="Bunk B."/>
            <person name="Jeske O."/>
            <person name="Meyerdierks A."/>
            <person name="Storesund J.E."/>
            <person name="Kallscheuer N."/>
            <person name="Luecker S."/>
            <person name="Lage O.M."/>
            <person name="Pohl T."/>
            <person name="Merkel B.J."/>
            <person name="Hornburger P."/>
            <person name="Mueller R.-W."/>
            <person name="Bruemmer F."/>
            <person name="Labrenz M."/>
            <person name="Spormann A.M."/>
            <person name="Op Den Camp H."/>
            <person name="Overmann J."/>
            <person name="Amann R."/>
            <person name="Jetten M.S.M."/>
            <person name="Mascher T."/>
            <person name="Medema M.H."/>
            <person name="Devos D.P."/>
            <person name="Kaster A.-K."/>
            <person name="Ovreas L."/>
            <person name="Rohde M."/>
            <person name="Galperin M.Y."/>
            <person name="Jogler C."/>
        </authorList>
    </citation>
    <scope>NUCLEOTIDE SEQUENCE [LARGE SCALE GENOMIC DNA]</scope>
    <source>
        <strain evidence="1 2">KOR42</strain>
    </source>
</reference>
<dbReference type="EC" id="2.7.1.48" evidence="1"/>
<keyword evidence="2" id="KW-1185">Reference proteome</keyword>
<name>A0A5C5VRE5_9PLAN</name>
<dbReference type="Proteomes" id="UP000317243">
    <property type="component" value="Unassembled WGS sequence"/>
</dbReference>
<gene>
    <name evidence="1" type="primary">udk</name>
    <name evidence="1" type="ORF">KOR42_49510</name>
</gene>
<accession>A0A5C5VRE5</accession>
<keyword evidence="1" id="KW-0418">Kinase</keyword>
<keyword evidence="1" id="KW-0808">Transferase</keyword>
<comment type="caution">
    <text evidence="1">The sequence shown here is derived from an EMBL/GenBank/DDBJ whole genome shotgun (WGS) entry which is preliminary data.</text>
</comment>
<protein>
    <submittedName>
        <fullName evidence="1">Uridine kinase</fullName>
        <ecNumber evidence="1">2.7.1.48</ecNumber>
    </submittedName>
</protein>
<sequence>MQNSLRSRKPTCDCPGSQYESTVRPAHLQFVSPSREFADFVIPGGVGFARSVELAGSLIHSVCDNLRFN</sequence>
<proteinExistence type="predicted"/>
<evidence type="ECO:0000313" key="1">
    <source>
        <dbReference type="EMBL" id="TWT40209.1"/>
    </source>
</evidence>